<feature type="domain" description="Calcineurin-like phosphoesterase" evidence="1">
    <location>
        <begin position="21"/>
        <end position="215"/>
    </location>
</feature>
<dbReference type="InterPro" id="IPR004843">
    <property type="entry name" value="Calcineurin-like_PHP"/>
</dbReference>
<sequence length="314" mass="34739">MKPHISSNLHAQSERKQLAPKLMFFGDPHGELESVITAIERCRPEAIVLLGDIQARQLLHVELESILNLTEVWFIHGNHDTDSDADYDNLWGSKLADRNLHGRIVEIAGFKVAGLGGIFRSKIWDPRRPVEEAAFPSSDAMRRTMKREDQWRDGISRKHRSSIFPDDYQHLLRSGPADILVTHEAPAAHPHGWQALDELAETLGVQLVVHGHHHQNIDYLAEGLMTAAAPFRAFGVDMGSHLAWPLVLPEGAGSESLSQDLLDLAAQAFGEAAQAWLNRPHELLDGQTPAAFAAKGGLEKVRRMLIAIQHGGVV</sequence>
<dbReference type="InterPro" id="IPR024467">
    <property type="entry name" value="Xre/MbcA/ParS-like_toxin-bd"/>
</dbReference>
<dbReference type="Proteomes" id="UP000281118">
    <property type="component" value="Unassembled WGS sequence"/>
</dbReference>
<dbReference type="Pfam" id="PF00149">
    <property type="entry name" value="Metallophos"/>
    <property type="match status" value="1"/>
</dbReference>
<name>A0A3S0Z8J3_9BURK</name>
<dbReference type="Gene3D" id="3.60.21.10">
    <property type="match status" value="1"/>
</dbReference>
<evidence type="ECO:0000313" key="3">
    <source>
        <dbReference type="EMBL" id="RUR71083.1"/>
    </source>
</evidence>
<comment type="caution">
    <text evidence="3">The sequence shown here is derived from an EMBL/GenBank/DDBJ whole genome shotgun (WGS) entry which is preliminary data.</text>
</comment>
<dbReference type="GO" id="GO:0016787">
    <property type="term" value="F:hydrolase activity"/>
    <property type="evidence" value="ECO:0007669"/>
    <property type="project" value="InterPro"/>
</dbReference>
<dbReference type="EMBL" id="RXFT01000017">
    <property type="protein sequence ID" value="RUR71083.1"/>
    <property type="molecule type" value="Genomic_DNA"/>
</dbReference>
<evidence type="ECO:0000259" key="2">
    <source>
        <dbReference type="Pfam" id="PF09722"/>
    </source>
</evidence>
<dbReference type="RefSeq" id="WP_126025165.1">
    <property type="nucleotide sequence ID" value="NZ_RXFT01000017.1"/>
</dbReference>
<feature type="domain" description="Antitoxin Xre/MbcA/ParS-like toxin-binding" evidence="2">
    <location>
        <begin position="269"/>
        <end position="311"/>
    </location>
</feature>
<evidence type="ECO:0000313" key="4">
    <source>
        <dbReference type="Proteomes" id="UP000281118"/>
    </source>
</evidence>
<dbReference type="SUPFAM" id="SSF56300">
    <property type="entry name" value="Metallo-dependent phosphatases"/>
    <property type="match status" value="1"/>
</dbReference>
<dbReference type="InterPro" id="IPR029052">
    <property type="entry name" value="Metallo-depent_PP-like"/>
</dbReference>
<organism evidence="3 4">
    <name type="scientific">Variovorax guangxiensis</name>
    <dbReference type="NCBI Taxonomy" id="1775474"/>
    <lineage>
        <taxon>Bacteria</taxon>
        <taxon>Pseudomonadati</taxon>
        <taxon>Pseudomonadota</taxon>
        <taxon>Betaproteobacteria</taxon>
        <taxon>Burkholderiales</taxon>
        <taxon>Comamonadaceae</taxon>
        <taxon>Variovorax</taxon>
    </lineage>
</organism>
<accession>A0A3S0Z8J3</accession>
<proteinExistence type="predicted"/>
<evidence type="ECO:0000259" key="1">
    <source>
        <dbReference type="Pfam" id="PF00149"/>
    </source>
</evidence>
<reference evidence="3 4" key="1">
    <citation type="submission" date="2018-12" db="EMBL/GenBank/DDBJ databases">
        <title>The genome sequences of Variovorax guangxiensis DSM 27352.</title>
        <authorList>
            <person name="Gao J."/>
            <person name="Sun J."/>
        </authorList>
    </citation>
    <scope>NUCLEOTIDE SEQUENCE [LARGE SCALE GENOMIC DNA]</scope>
    <source>
        <strain evidence="3 4">DSM 27352</strain>
    </source>
</reference>
<dbReference type="Pfam" id="PF09722">
    <property type="entry name" value="Xre_MbcA_ParS_C"/>
    <property type="match status" value="1"/>
</dbReference>
<dbReference type="CDD" id="cd00838">
    <property type="entry name" value="MPP_superfamily"/>
    <property type="match status" value="1"/>
</dbReference>
<dbReference type="AlphaFoldDB" id="A0A3S0Z8J3"/>
<dbReference type="OrthoDB" id="7831721at2"/>
<gene>
    <name evidence="3" type="ORF">EJP67_28915</name>
</gene>
<protein>
    <submittedName>
        <fullName evidence="3">DUF2384 domain-containing protein</fullName>
    </submittedName>
</protein>